<organism evidence="2 3">
    <name type="scientific">Helicobacter colisuis</name>
    <dbReference type="NCBI Taxonomy" id="2949739"/>
    <lineage>
        <taxon>Bacteria</taxon>
        <taxon>Pseudomonadati</taxon>
        <taxon>Campylobacterota</taxon>
        <taxon>Epsilonproteobacteria</taxon>
        <taxon>Campylobacterales</taxon>
        <taxon>Helicobacteraceae</taxon>
        <taxon>Helicobacter</taxon>
    </lineage>
</organism>
<keyword evidence="3" id="KW-1185">Reference proteome</keyword>
<evidence type="ECO:0000313" key="3">
    <source>
        <dbReference type="Proteomes" id="UP001057522"/>
    </source>
</evidence>
<dbReference type="Pfam" id="PF06834">
    <property type="entry name" value="TraU"/>
    <property type="match status" value="1"/>
</dbReference>
<evidence type="ECO:0000256" key="1">
    <source>
        <dbReference type="SAM" id="SignalP"/>
    </source>
</evidence>
<feature type="signal peptide" evidence="1">
    <location>
        <begin position="1"/>
        <end position="20"/>
    </location>
</feature>
<name>A0ABT0TTX0_9HELI</name>
<gene>
    <name evidence="2" type="ORF">NCR95_04100</name>
</gene>
<evidence type="ECO:0000313" key="2">
    <source>
        <dbReference type="EMBL" id="MCL9819355.1"/>
    </source>
</evidence>
<reference evidence="2" key="1">
    <citation type="submission" date="2022-06" db="EMBL/GenBank/DDBJ databases">
        <title>Helicobacter colisuis sp. nov.</title>
        <authorList>
            <person name="Papic B."/>
            <person name="Gruntar I."/>
        </authorList>
    </citation>
    <scope>NUCLEOTIDE SEQUENCE</scope>
    <source>
        <strain evidence="2">11154-15</strain>
    </source>
</reference>
<keyword evidence="1" id="KW-0732">Signal</keyword>
<dbReference type="Proteomes" id="UP001057522">
    <property type="component" value="Unassembled WGS sequence"/>
</dbReference>
<dbReference type="EMBL" id="JAMOKX010000003">
    <property type="protein sequence ID" value="MCL9819355.1"/>
    <property type="molecule type" value="Genomic_DNA"/>
</dbReference>
<protein>
    <submittedName>
        <fullName evidence="2">TraU family protein</fullName>
    </submittedName>
</protein>
<accession>A0ABT0TTX0</accession>
<feature type="chain" id="PRO_5047135602" evidence="1">
    <location>
        <begin position="21"/>
        <end position="332"/>
    </location>
</feature>
<dbReference type="RefSeq" id="WP_250604026.1">
    <property type="nucleotide sequence ID" value="NZ_JAMOKX010000003.1"/>
</dbReference>
<sequence>MKKVLSGFISLALSTQLAFAVCSVNPTQIITTLGSMCWNCIFPISIAGIPVINGPMPDSPTAVRSPICMCPAPPPLFYRIGFPIGYYEPSRSIDVNKDPYCFAGLGLNMGISLLQQGTKGDANTKDKTRTWFQSHYYIYSIFEMVGVFTDTMCLRGEQGIDIAYFTEVDPLWNDDSLSALINPEALLFGNPITNLACIADSVASVANSPLDTLFWCKGSWGNAYPLTGSTNTKNYVEDSASVASSMIYKLHRQLILWNSASYTALCGEHPLPIWIKTAYRLQFMYPFPHPMAMGIRQTGVIWTPLKNLPAGGDNFKAQDKLRGFSLINFNKT</sequence>
<comment type="caution">
    <text evidence="2">The sequence shown here is derived from an EMBL/GenBank/DDBJ whole genome shotgun (WGS) entry which is preliminary data.</text>
</comment>
<proteinExistence type="predicted"/>
<dbReference type="InterPro" id="IPR009649">
    <property type="entry name" value="TraU"/>
</dbReference>